<dbReference type="EMBL" id="JAHRIP010000103">
    <property type="protein sequence ID" value="MEQ2278792.1"/>
    <property type="molecule type" value="Genomic_DNA"/>
</dbReference>
<dbReference type="Proteomes" id="UP001469553">
    <property type="component" value="Unassembled WGS sequence"/>
</dbReference>
<protein>
    <submittedName>
        <fullName evidence="2">Uncharacterized protein</fullName>
    </submittedName>
</protein>
<name>A0ABV0XBG2_9TELE</name>
<gene>
    <name evidence="2" type="ORF">AMECASPLE_002766</name>
</gene>
<evidence type="ECO:0000313" key="3">
    <source>
        <dbReference type="Proteomes" id="UP001469553"/>
    </source>
</evidence>
<sequence>MGCSTGVLHLVVVAGLSVLFVSPKRSVKKDTNGDYLHLVIICVTGSTSSKIGCCFLGLHPISNHLNAI</sequence>
<evidence type="ECO:0000313" key="2">
    <source>
        <dbReference type="EMBL" id="MEQ2278792.1"/>
    </source>
</evidence>
<reference evidence="2 3" key="1">
    <citation type="submission" date="2021-06" db="EMBL/GenBank/DDBJ databases">
        <authorList>
            <person name="Palmer J.M."/>
        </authorList>
    </citation>
    <scope>NUCLEOTIDE SEQUENCE [LARGE SCALE GENOMIC DNA]</scope>
    <source>
        <strain evidence="2 3">AS_MEX2019</strain>
        <tissue evidence="2">Muscle</tissue>
    </source>
</reference>
<keyword evidence="3" id="KW-1185">Reference proteome</keyword>
<keyword evidence="1" id="KW-0472">Membrane</keyword>
<accession>A0ABV0XBG2</accession>
<keyword evidence="1" id="KW-1133">Transmembrane helix</keyword>
<organism evidence="2 3">
    <name type="scientific">Ameca splendens</name>
    <dbReference type="NCBI Taxonomy" id="208324"/>
    <lineage>
        <taxon>Eukaryota</taxon>
        <taxon>Metazoa</taxon>
        <taxon>Chordata</taxon>
        <taxon>Craniata</taxon>
        <taxon>Vertebrata</taxon>
        <taxon>Euteleostomi</taxon>
        <taxon>Actinopterygii</taxon>
        <taxon>Neopterygii</taxon>
        <taxon>Teleostei</taxon>
        <taxon>Neoteleostei</taxon>
        <taxon>Acanthomorphata</taxon>
        <taxon>Ovalentaria</taxon>
        <taxon>Atherinomorphae</taxon>
        <taxon>Cyprinodontiformes</taxon>
        <taxon>Goodeidae</taxon>
        <taxon>Ameca</taxon>
    </lineage>
</organism>
<evidence type="ECO:0000256" key="1">
    <source>
        <dbReference type="SAM" id="Phobius"/>
    </source>
</evidence>
<comment type="caution">
    <text evidence="2">The sequence shown here is derived from an EMBL/GenBank/DDBJ whole genome shotgun (WGS) entry which is preliminary data.</text>
</comment>
<feature type="transmembrane region" description="Helical" evidence="1">
    <location>
        <begin position="6"/>
        <end position="23"/>
    </location>
</feature>
<keyword evidence="1" id="KW-0812">Transmembrane</keyword>
<proteinExistence type="predicted"/>